<comment type="caution">
    <text evidence="1">The sequence shown here is derived from an EMBL/GenBank/DDBJ whole genome shotgun (WGS) entry which is preliminary data.</text>
</comment>
<gene>
    <name evidence="1" type="ORF">ACFQO7_07995</name>
</gene>
<evidence type="ECO:0000313" key="2">
    <source>
        <dbReference type="Proteomes" id="UP001596392"/>
    </source>
</evidence>
<organism evidence="1 2">
    <name type="scientific">Catellatospora aurea</name>
    <dbReference type="NCBI Taxonomy" id="1337874"/>
    <lineage>
        <taxon>Bacteria</taxon>
        <taxon>Bacillati</taxon>
        <taxon>Actinomycetota</taxon>
        <taxon>Actinomycetes</taxon>
        <taxon>Micromonosporales</taxon>
        <taxon>Micromonosporaceae</taxon>
        <taxon>Catellatospora</taxon>
    </lineage>
</organism>
<dbReference type="RefSeq" id="WP_376805806.1">
    <property type="nucleotide sequence ID" value="NZ_JBHTAC010000006.1"/>
</dbReference>
<reference evidence="2" key="1">
    <citation type="journal article" date="2019" name="Int. J. Syst. Evol. Microbiol.">
        <title>The Global Catalogue of Microorganisms (GCM) 10K type strain sequencing project: providing services to taxonomists for standard genome sequencing and annotation.</title>
        <authorList>
            <consortium name="The Broad Institute Genomics Platform"/>
            <consortium name="The Broad Institute Genome Sequencing Center for Infectious Disease"/>
            <person name="Wu L."/>
            <person name="Ma J."/>
        </authorList>
    </citation>
    <scope>NUCLEOTIDE SEQUENCE [LARGE SCALE GENOMIC DNA]</scope>
    <source>
        <strain evidence="2">CGMCC 1.9106</strain>
    </source>
</reference>
<protein>
    <submittedName>
        <fullName evidence="1">Uncharacterized protein</fullName>
    </submittedName>
</protein>
<accession>A0ABW2GVG9</accession>
<sequence length="130" mass="14251">MAGGRFNGWLSRFRRWSSAFWHGPWHGFRVDAHSLALTRGAWATEVLWSQVETVILYRGPGLDGGVVCRLLLVPVPGALLDRGLVHAPNPVDGRPCRVLLDLAKVKDTPDQIAATLAAHGGDRFVDHRPA</sequence>
<proteinExistence type="predicted"/>
<dbReference type="Proteomes" id="UP001596392">
    <property type="component" value="Unassembled WGS sequence"/>
</dbReference>
<dbReference type="EMBL" id="JBHTAC010000006">
    <property type="protein sequence ID" value="MFC7242421.1"/>
    <property type="molecule type" value="Genomic_DNA"/>
</dbReference>
<evidence type="ECO:0000313" key="1">
    <source>
        <dbReference type="EMBL" id="MFC7242421.1"/>
    </source>
</evidence>
<name>A0ABW2GVG9_9ACTN</name>
<keyword evidence="2" id="KW-1185">Reference proteome</keyword>